<dbReference type="GO" id="GO:0005484">
    <property type="term" value="F:SNAP receptor activity"/>
    <property type="evidence" value="ECO:0007669"/>
    <property type="project" value="InterPro"/>
</dbReference>
<evidence type="ECO:0000256" key="11">
    <source>
        <dbReference type="SAM" id="Phobius"/>
    </source>
</evidence>
<accession>A0A7I8KZN9</accession>
<gene>
    <name evidence="13" type="ORF">SI8410_10013965</name>
</gene>
<evidence type="ECO:0000259" key="12">
    <source>
        <dbReference type="Pfam" id="PF03908"/>
    </source>
</evidence>
<evidence type="ECO:0000256" key="5">
    <source>
        <dbReference type="ARBA" id="ARBA00022892"/>
    </source>
</evidence>
<keyword evidence="8 11" id="KW-0472">Membrane</keyword>
<protein>
    <recommendedName>
        <fullName evidence="12">Sec20 C-terminal domain-containing protein</fullName>
    </recommendedName>
</protein>
<dbReference type="InterPro" id="IPR005606">
    <property type="entry name" value="Sec20"/>
</dbReference>
<evidence type="ECO:0000256" key="7">
    <source>
        <dbReference type="ARBA" id="ARBA00023054"/>
    </source>
</evidence>
<keyword evidence="5" id="KW-0931">ER-Golgi transport</keyword>
<feature type="region of interest" description="Disordered" evidence="10">
    <location>
        <begin position="259"/>
        <end position="282"/>
    </location>
</feature>
<sequence length="282" mass="31390">MDEVVHAAQEVRMDWDRTVDQLKEHVKAIEKCGGSGKGTEEANTLPRLNGAARDGLAQLRSLQFKLDLLAQQLPTEEEVQIALSILDYWKEQHESLRVSLRNANLQAKANIRKAAQAERELLLGGGEESTIRRRNLQTKVGMTAAAEGITESLRRSRQLMVQEVERGTSTLMTFEESTSVLKKAESEYKGHRSLLMRTRNLLTTMQRQDVLDRVILAVGFLLFSAAVLYVVSKRIGLLKLQRKVTAAVKAGAVGPEGMRDAGAGRDLLPREEIPAPNMHDEL</sequence>
<dbReference type="PANTHER" id="PTHR12825">
    <property type="entry name" value="BNIP1-RELATED"/>
    <property type="match status" value="1"/>
</dbReference>
<keyword evidence="6 11" id="KW-1133">Transmembrane helix</keyword>
<comment type="similarity">
    <text evidence="9">Belongs to the SEC20 family.</text>
</comment>
<dbReference type="InterPro" id="IPR056173">
    <property type="entry name" value="Sec20_C"/>
</dbReference>
<keyword evidence="7" id="KW-0175">Coiled coil</keyword>
<evidence type="ECO:0000256" key="8">
    <source>
        <dbReference type="ARBA" id="ARBA00023136"/>
    </source>
</evidence>
<keyword evidence="2" id="KW-0813">Transport</keyword>
<proteinExistence type="inferred from homology"/>
<evidence type="ECO:0000256" key="9">
    <source>
        <dbReference type="ARBA" id="ARBA00037934"/>
    </source>
</evidence>
<evidence type="ECO:0000256" key="3">
    <source>
        <dbReference type="ARBA" id="ARBA00022692"/>
    </source>
</evidence>
<keyword evidence="3 11" id="KW-0812">Transmembrane</keyword>
<reference evidence="13" key="1">
    <citation type="submission" date="2020-02" db="EMBL/GenBank/DDBJ databases">
        <authorList>
            <person name="Scholz U."/>
            <person name="Mascher M."/>
            <person name="Fiebig A."/>
        </authorList>
    </citation>
    <scope>NUCLEOTIDE SEQUENCE</scope>
</reference>
<dbReference type="PANTHER" id="PTHR12825:SF0">
    <property type="entry name" value="VESICLE TRANSPORT PROTEIN SEC20"/>
    <property type="match status" value="1"/>
</dbReference>
<comment type="subcellular location">
    <subcellularLocation>
        <location evidence="1">Endoplasmic reticulum membrane</location>
        <topology evidence="1">Single-pass type IV membrane protein</topology>
    </subcellularLocation>
</comment>
<dbReference type="OrthoDB" id="46868at2759"/>
<keyword evidence="4" id="KW-0256">Endoplasmic reticulum</keyword>
<dbReference type="Pfam" id="PF03908">
    <property type="entry name" value="Sec20"/>
    <property type="match status" value="1"/>
</dbReference>
<name>A0A7I8KZN9_SPIIN</name>
<feature type="domain" description="Sec20 C-terminal" evidence="12">
    <location>
        <begin position="146"/>
        <end position="235"/>
    </location>
</feature>
<evidence type="ECO:0000313" key="13">
    <source>
        <dbReference type="EMBL" id="CAA7403287.1"/>
    </source>
</evidence>
<dbReference type="EMBL" id="LR746273">
    <property type="protein sequence ID" value="CAA7403287.1"/>
    <property type="molecule type" value="Genomic_DNA"/>
</dbReference>
<dbReference type="Proteomes" id="UP000663760">
    <property type="component" value="Chromosome 10"/>
</dbReference>
<evidence type="ECO:0000256" key="2">
    <source>
        <dbReference type="ARBA" id="ARBA00022448"/>
    </source>
</evidence>
<evidence type="ECO:0000256" key="10">
    <source>
        <dbReference type="SAM" id="MobiDB-lite"/>
    </source>
</evidence>
<dbReference type="AlphaFoldDB" id="A0A7I8KZN9"/>
<keyword evidence="14" id="KW-1185">Reference proteome</keyword>
<evidence type="ECO:0000256" key="1">
    <source>
        <dbReference type="ARBA" id="ARBA00004163"/>
    </source>
</evidence>
<organism evidence="13 14">
    <name type="scientific">Spirodela intermedia</name>
    <name type="common">Intermediate duckweed</name>
    <dbReference type="NCBI Taxonomy" id="51605"/>
    <lineage>
        <taxon>Eukaryota</taxon>
        <taxon>Viridiplantae</taxon>
        <taxon>Streptophyta</taxon>
        <taxon>Embryophyta</taxon>
        <taxon>Tracheophyta</taxon>
        <taxon>Spermatophyta</taxon>
        <taxon>Magnoliopsida</taxon>
        <taxon>Liliopsida</taxon>
        <taxon>Araceae</taxon>
        <taxon>Lemnoideae</taxon>
        <taxon>Spirodela</taxon>
    </lineage>
</organism>
<feature type="transmembrane region" description="Helical" evidence="11">
    <location>
        <begin position="214"/>
        <end position="232"/>
    </location>
</feature>
<dbReference type="GO" id="GO:0005789">
    <property type="term" value="C:endoplasmic reticulum membrane"/>
    <property type="evidence" value="ECO:0007669"/>
    <property type="project" value="UniProtKB-SubCell"/>
</dbReference>
<dbReference type="GO" id="GO:0006890">
    <property type="term" value="P:retrograde vesicle-mediated transport, Golgi to endoplasmic reticulum"/>
    <property type="evidence" value="ECO:0007669"/>
    <property type="project" value="InterPro"/>
</dbReference>
<evidence type="ECO:0000313" key="14">
    <source>
        <dbReference type="Proteomes" id="UP000663760"/>
    </source>
</evidence>
<evidence type="ECO:0000256" key="6">
    <source>
        <dbReference type="ARBA" id="ARBA00022989"/>
    </source>
</evidence>
<evidence type="ECO:0000256" key="4">
    <source>
        <dbReference type="ARBA" id="ARBA00022824"/>
    </source>
</evidence>
<dbReference type="GO" id="GO:0031201">
    <property type="term" value="C:SNARE complex"/>
    <property type="evidence" value="ECO:0007669"/>
    <property type="project" value="TreeGrafter"/>
</dbReference>